<dbReference type="Proteomes" id="UP000215506">
    <property type="component" value="Unassembled WGS sequence"/>
</dbReference>
<name>A0A231GSI7_9NOCA</name>
<evidence type="ECO:0000256" key="1">
    <source>
        <dbReference type="SAM" id="Phobius"/>
    </source>
</evidence>
<sequence>MLTTISVQVAERYAENNPTVDNVVARAAIHSYDIAFYVGAGFFLLAVVIVALMIRDKPENLIEGSEHVAVAV</sequence>
<protein>
    <submittedName>
        <fullName evidence="2">Uncharacterized protein</fullName>
    </submittedName>
</protein>
<keyword evidence="1" id="KW-1133">Transmembrane helix</keyword>
<accession>A0A231GSI7</accession>
<comment type="caution">
    <text evidence="2">The sequence shown here is derived from an EMBL/GenBank/DDBJ whole genome shotgun (WGS) entry which is preliminary data.</text>
</comment>
<reference evidence="2 3" key="1">
    <citation type="submission" date="2017-07" db="EMBL/GenBank/DDBJ databases">
        <title>First draft Genome Sequence of Nocardia cerradoensis isolated from human infection.</title>
        <authorList>
            <person name="Carrasco G."/>
        </authorList>
    </citation>
    <scope>NUCLEOTIDE SEQUENCE [LARGE SCALE GENOMIC DNA]</scope>
    <source>
        <strain evidence="2 3">CNM20130759</strain>
    </source>
</reference>
<proteinExistence type="predicted"/>
<keyword evidence="3" id="KW-1185">Reference proteome</keyword>
<evidence type="ECO:0000313" key="2">
    <source>
        <dbReference type="EMBL" id="OXR39562.1"/>
    </source>
</evidence>
<evidence type="ECO:0000313" key="3">
    <source>
        <dbReference type="Proteomes" id="UP000215506"/>
    </source>
</evidence>
<gene>
    <name evidence="2" type="ORF">B7C42_08370</name>
</gene>
<feature type="transmembrane region" description="Helical" evidence="1">
    <location>
        <begin position="34"/>
        <end position="54"/>
    </location>
</feature>
<dbReference type="EMBL" id="NGAF01000450">
    <property type="protein sequence ID" value="OXR39562.1"/>
    <property type="molecule type" value="Genomic_DNA"/>
</dbReference>
<keyword evidence="1" id="KW-0472">Membrane</keyword>
<keyword evidence="1" id="KW-0812">Transmembrane</keyword>
<dbReference type="AlphaFoldDB" id="A0A231GSI7"/>
<organism evidence="2 3">
    <name type="scientific">Nocardia cerradoensis</name>
    <dbReference type="NCBI Taxonomy" id="85688"/>
    <lineage>
        <taxon>Bacteria</taxon>
        <taxon>Bacillati</taxon>
        <taxon>Actinomycetota</taxon>
        <taxon>Actinomycetes</taxon>
        <taxon>Mycobacteriales</taxon>
        <taxon>Nocardiaceae</taxon>
        <taxon>Nocardia</taxon>
    </lineage>
</organism>